<evidence type="ECO:0000313" key="4">
    <source>
        <dbReference type="EMBL" id="MDF3834721.1"/>
    </source>
</evidence>
<evidence type="ECO:0000256" key="3">
    <source>
        <dbReference type="SAM" id="SignalP"/>
    </source>
</evidence>
<keyword evidence="2" id="KW-1133">Transmembrane helix</keyword>
<feature type="transmembrane region" description="Helical" evidence="2">
    <location>
        <begin position="82"/>
        <end position="99"/>
    </location>
</feature>
<feature type="chain" id="PRO_5045132850" evidence="3">
    <location>
        <begin position="30"/>
        <end position="115"/>
    </location>
</feature>
<comment type="caution">
    <text evidence="4">The sequence shown here is derived from an EMBL/GenBank/DDBJ whole genome shotgun (WGS) entry which is preliminary data.</text>
</comment>
<name>A0ABT6AQ33_9BURK</name>
<feature type="region of interest" description="Disordered" evidence="1">
    <location>
        <begin position="45"/>
        <end position="76"/>
    </location>
</feature>
<reference evidence="4 5" key="1">
    <citation type="submission" date="2023-03" db="EMBL/GenBank/DDBJ databases">
        <title>Draft assemblies of triclosan tolerant bacteria isolated from returned activated sludge.</title>
        <authorList>
            <person name="Van Hamelsveld S."/>
        </authorList>
    </citation>
    <scope>NUCLEOTIDE SEQUENCE [LARGE SCALE GENOMIC DNA]</scope>
    <source>
        <strain evidence="4 5">GW210010_S58</strain>
    </source>
</reference>
<sequence>MRQRSSLILCAWHCALLLGGTGAAGPAAAQAQVTPIELAAPQARALEEPAAPAASAPAARADQPASTARAAGKANGEVSGSLPLTLGGAVLLAAIAALLQRLRSRRRKGAAPPRR</sequence>
<evidence type="ECO:0000256" key="1">
    <source>
        <dbReference type="SAM" id="MobiDB-lite"/>
    </source>
</evidence>
<gene>
    <name evidence="4" type="ORF">P3W85_17400</name>
</gene>
<keyword evidence="2" id="KW-0812">Transmembrane</keyword>
<dbReference type="Proteomes" id="UP001216674">
    <property type="component" value="Unassembled WGS sequence"/>
</dbReference>
<keyword evidence="5" id="KW-1185">Reference proteome</keyword>
<dbReference type="EMBL" id="JARJLM010000300">
    <property type="protein sequence ID" value="MDF3834721.1"/>
    <property type="molecule type" value="Genomic_DNA"/>
</dbReference>
<proteinExistence type="predicted"/>
<dbReference type="RefSeq" id="WP_276265700.1">
    <property type="nucleotide sequence ID" value="NZ_JARJLM010000300.1"/>
</dbReference>
<feature type="signal peptide" evidence="3">
    <location>
        <begin position="1"/>
        <end position="29"/>
    </location>
</feature>
<organism evidence="4 5">
    <name type="scientific">Cupriavidus basilensis</name>
    <dbReference type="NCBI Taxonomy" id="68895"/>
    <lineage>
        <taxon>Bacteria</taxon>
        <taxon>Pseudomonadati</taxon>
        <taxon>Pseudomonadota</taxon>
        <taxon>Betaproteobacteria</taxon>
        <taxon>Burkholderiales</taxon>
        <taxon>Burkholderiaceae</taxon>
        <taxon>Cupriavidus</taxon>
    </lineage>
</organism>
<evidence type="ECO:0000256" key="2">
    <source>
        <dbReference type="SAM" id="Phobius"/>
    </source>
</evidence>
<keyword evidence="2" id="KW-0472">Membrane</keyword>
<protein>
    <submittedName>
        <fullName evidence="4">Uncharacterized protein</fullName>
    </submittedName>
</protein>
<evidence type="ECO:0000313" key="5">
    <source>
        <dbReference type="Proteomes" id="UP001216674"/>
    </source>
</evidence>
<accession>A0ABT6AQ33</accession>
<keyword evidence="3" id="KW-0732">Signal</keyword>
<feature type="compositionally biased region" description="Low complexity" evidence="1">
    <location>
        <begin position="45"/>
        <end position="71"/>
    </location>
</feature>